<reference evidence="4" key="1">
    <citation type="journal article" date="2012" name="Science">
        <title>Fermentation, hydrogen, and sulfur metabolism in multiple uncultivated bacterial phyla.</title>
        <authorList>
            <person name="Wrighton K.C."/>
            <person name="Thomas B.C."/>
            <person name="Sharon I."/>
            <person name="Miller C.S."/>
            <person name="Castelle C.J."/>
            <person name="VerBerkmoes N.C."/>
            <person name="Wilkins M.J."/>
            <person name="Hettich R.L."/>
            <person name="Lipton M.S."/>
            <person name="Williams K.H."/>
            <person name="Long P.E."/>
            <person name="Banfield J.F."/>
        </authorList>
    </citation>
    <scope>NUCLEOTIDE SEQUENCE [LARGE SCALE GENOMIC DNA]</scope>
</reference>
<dbReference type="Pfam" id="PF01765">
    <property type="entry name" value="RRF"/>
    <property type="match status" value="1"/>
</dbReference>
<dbReference type="Gene3D" id="1.10.132.20">
    <property type="entry name" value="Ribosome-recycling factor"/>
    <property type="match status" value="1"/>
</dbReference>
<dbReference type="GO" id="GO:0006412">
    <property type="term" value="P:translation"/>
    <property type="evidence" value="ECO:0007669"/>
    <property type="project" value="UniProtKB-KW"/>
</dbReference>
<comment type="similarity">
    <text evidence="1">Belongs to the RRF family.</text>
</comment>
<dbReference type="PANTHER" id="PTHR20982">
    <property type="entry name" value="RIBOSOME RECYCLING FACTOR"/>
    <property type="match status" value="1"/>
</dbReference>
<protein>
    <submittedName>
        <fullName evidence="4">Ribosome-recycling factor</fullName>
    </submittedName>
</protein>
<dbReference type="FunFam" id="3.30.1360.40:FF:000001">
    <property type="entry name" value="Ribosome-recycling factor"/>
    <property type="match status" value="1"/>
</dbReference>
<dbReference type="EMBL" id="AMFJ01036073">
    <property type="protein sequence ID" value="EKD25411.1"/>
    <property type="molecule type" value="Genomic_DNA"/>
</dbReference>
<dbReference type="GO" id="GO:0043023">
    <property type="term" value="F:ribosomal large subunit binding"/>
    <property type="evidence" value="ECO:0007669"/>
    <property type="project" value="TreeGrafter"/>
</dbReference>
<feature type="non-terminal residue" evidence="4">
    <location>
        <position position="1"/>
    </location>
</feature>
<evidence type="ECO:0000256" key="2">
    <source>
        <dbReference type="ARBA" id="ARBA00022917"/>
    </source>
</evidence>
<dbReference type="InterPro" id="IPR036191">
    <property type="entry name" value="RRF_sf"/>
</dbReference>
<evidence type="ECO:0000256" key="1">
    <source>
        <dbReference type="ARBA" id="ARBA00005912"/>
    </source>
</evidence>
<dbReference type="PANTHER" id="PTHR20982:SF3">
    <property type="entry name" value="MITOCHONDRIAL RIBOSOME RECYCLING FACTOR PSEUDO 1"/>
    <property type="match status" value="1"/>
</dbReference>
<dbReference type="InterPro" id="IPR023584">
    <property type="entry name" value="Ribosome_recyc_fac_dom"/>
</dbReference>
<evidence type="ECO:0000259" key="3">
    <source>
        <dbReference type="Pfam" id="PF01765"/>
    </source>
</evidence>
<proteinExistence type="inferred from homology"/>
<gene>
    <name evidence="4" type="ORF">ACD_80C00066G0005</name>
</gene>
<organism evidence="4">
    <name type="scientific">uncultured bacterium</name>
    <name type="common">gcode 4</name>
    <dbReference type="NCBI Taxonomy" id="1234023"/>
    <lineage>
        <taxon>Bacteria</taxon>
        <taxon>environmental samples</taxon>
    </lineage>
</organism>
<comment type="caution">
    <text evidence="4">The sequence shown here is derived from an EMBL/GenBank/DDBJ whole genome shotgun (WGS) entry which is preliminary data.</text>
</comment>
<keyword evidence="2" id="KW-0648">Protein biosynthesis</keyword>
<evidence type="ECO:0000313" key="4">
    <source>
        <dbReference type="EMBL" id="EKD25411.1"/>
    </source>
</evidence>
<accession>K1XJL5</accession>
<dbReference type="Gene3D" id="3.30.1360.40">
    <property type="match status" value="1"/>
</dbReference>
<dbReference type="InterPro" id="IPR002661">
    <property type="entry name" value="Ribosome_recyc_fac"/>
</dbReference>
<feature type="domain" description="Ribosome recycling factor" evidence="3">
    <location>
        <begin position="1"/>
        <end position="160"/>
    </location>
</feature>
<sequence length="162" mass="18138">LKALQVGRASAGLVENITVEASYGPMKVPQVAHVTIMDAQTIKIEPRDKNELKHVEKAIYDANAWLTPQNEGSYIIVKIPALTQDRRAEIAKQVKGMGEEMKGRIRMARQEAMKDNKATFDAKGIGEDESKRNEKEIDALVKTMNEKIDTLIKNKAEEVMTM</sequence>
<name>K1XJL5_9BACT</name>
<dbReference type="SUPFAM" id="SSF55194">
    <property type="entry name" value="Ribosome recycling factor, RRF"/>
    <property type="match status" value="1"/>
</dbReference>
<dbReference type="AlphaFoldDB" id="K1XJL5"/>